<dbReference type="AlphaFoldDB" id="A0ABD2WWR0"/>
<accession>A0ABD2WWR0</accession>
<evidence type="ECO:0000313" key="11">
    <source>
        <dbReference type="EMBL" id="KAL3397551.1"/>
    </source>
</evidence>
<organism evidence="11 12">
    <name type="scientific">Trichogramma kaykai</name>
    <dbReference type="NCBI Taxonomy" id="54128"/>
    <lineage>
        <taxon>Eukaryota</taxon>
        <taxon>Metazoa</taxon>
        <taxon>Ecdysozoa</taxon>
        <taxon>Arthropoda</taxon>
        <taxon>Hexapoda</taxon>
        <taxon>Insecta</taxon>
        <taxon>Pterygota</taxon>
        <taxon>Neoptera</taxon>
        <taxon>Endopterygota</taxon>
        <taxon>Hymenoptera</taxon>
        <taxon>Apocrita</taxon>
        <taxon>Proctotrupomorpha</taxon>
        <taxon>Chalcidoidea</taxon>
        <taxon>Trichogrammatidae</taxon>
        <taxon>Trichogramma</taxon>
    </lineage>
</organism>
<dbReference type="SUPFAM" id="SSF48452">
    <property type="entry name" value="TPR-like"/>
    <property type="match status" value="1"/>
</dbReference>
<comment type="subunit">
    <text evidence="2">Interacts with microtubules.</text>
</comment>
<dbReference type="EMBL" id="JBJJXI010000062">
    <property type="protein sequence ID" value="KAL3397551.1"/>
    <property type="molecule type" value="Genomic_DNA"/>
</dbReference>
<keyword evidence="10" id="KW-0812">Transmembrane</keyword>
<evidence type="ECO:0000256" key="7">
    <source>
        <dbReference type="ARBA" id="ARBA00039966"/>
    </source>
</evidence>
<evidence type="ECO:0000256" key="8">
    <source>
        <dbReference type="ARBA" id="ARBA00041958"/>
    </source>
</evidence>
<dbReference type="Gene3D" id="1.25.40.10">
    <property type="entry name" value="Tetratricopeptide repeat domain"/>
    <property type="match status" value="1"/>
</dbReference>
<comment type="subcellular location">
    <subcellularLocation>
        <location evidence="1">Cytoplasm</location>
        <location evidence="1">Cytoskeleton</location>
    </subcellularLocation>
</comment>
<evidence type="ECO:0000313" key="12">
    <source>
        <dbReference type="Proteomes" id="UP001627154"/>
    </source>
</evidence>
<keyword evidence="10" id="KW-0472">Membrane</keyword>
<keyword evidence="12" id="KW-1185">Reference proteome</keyword>
<keyword evidence="3" id="KW-0963">Cytoplasm</keyword>
<evidence type="ECO:0000256" key="9">
    <source>
        <dbReference type="SAM" id="Coils"/>
    </source>
</evidence>
<protein>
    <recommendedName>
        <fullName evidence="7">Regulator of microtubule dynamics protein 1</fullName>
    </recommendedName>
    <alternativeName>
        <fullName evidence="8">Protein FAM82B</fullName>
    </alternativeName>
</protein>
<keyword evidence="5" id="KW-0802">TPR repeat</keyword>
<feature type="transmembrane region" description="Helical" evidence="10">
    <location>
        <begin position="6"/>
        <end position="29"/>
    </location>
</feature>
<dbReference type="InterPro" id="IPR049039">
    <property type="entry name" value="RMD1-3_a_helical_rpt"/>
</dbReference>
<evidence type="ECO:0000256" key="3">
    <source>
        <dbReference type="ARBA" id="ARBA00022490"/>
    </source>
</evidence>
<reference evidence="11 12" key="1">
    <citation type="journal article" date="2024" name="bioRxiv">
        <title>A reference genome for Trichogramma kaykai: A tiny desert-dwelling parasitoid wasp with competing sex-ratio distorters.</title>
        <authorList>
            <person name="Culotta J."/>
            <person name="Lindsey A.R."/>
        </authorList>
    </citation>
    <scope>NUCLEOTIDE SEQUENCE [LARGE SCALE GENOMIC DNA]</scope>
    <source>
        <strain evidence="11 12">KSX58</strain>
    </source>
</reference>
<name>A0ABD2WWR0_9HYME</name>
<keyword evidence="9" id="KW-0175">Coiled coil</keyword>
<feature type="coiled-coil region" evidence="9">
    <location>
        <begin position="38"/>
        <end position="75"/>
    </location>
</feature>
<dbReference type="GO" id="GO:0005856">
    <property type="term" value="C:cytoskeleton"/>
    <property type="evidence" value="ECO:0007669"/>
    <property type="project" value="UniProtKB-SubCell"/>
</dbReference>
<dbReference type="Pfam" id="PF21033">
    <property type="entry name" value="RMD1-3"/>
    <property type="match status" value="1"/>
</dbReference>
<evidence type="ECO:0000256" key="5">
    <source>
        <dbReference type="ARBA" id="ARBA00022803"/>
    </source>
</evidence>
<dbReference type="PANTHER" id="PTHR16056:SF16">
    <property type="entry name" value="REGULATOR OF MICROTUBULE DYNAMICS PROTEIN 1"/>
    <property type="match status" value="1"/>
</dbReference>
<evidence type="ECO:0000256" key="1">
    <source>
        <dbReference type="ARBA" id="ARBA00004245"/>
    </source>
</evidence>
<comment type="caution">
    <text evidence="11">The sequence shown here is derived from an EMBL/GenBank/DDBJ whole genome shotgun (WGS) entry which is preliminary data.</text>
</comment>
<dbReference type="PANTHER" id="PTHR16056">
    <property type="entry name" value="REGULATOR OF MICROTUBULE DYNAMICS PROTEIN"/>
    <property type="match status" value="1"/>
</dbReference>
<dbReference type="Proteomes" id="UP001627154">
    <property type="component" value="Unassembled WGS sequence"/>
</dbReference>
<gene>
    <name evidence="11" type="ORF">TKK_008653</name>
</gene>
<evidence type="ECO:0000256" key="6">
    <source>
        <dbReference type="ARBA" id="ARBA00023212"/>
    </source>
</evidence>
<keyword evidence="10" id="KW-1133">Transmembrane helix</keyword>
<evidence type="ECO:0000256" key="2">
    <source>
        <dbReference type="ARBA" id="ARBA00011375"/>
    </source>
</evidence>
<evidence type="ECO:0000256" key="10">
    <source>
        <dbReference type="SAM" id="Phobius"/>
    </source>
</evidence>
<keyword evidence="6" id="KW-0206">Cytoskeleton</keyword>
<proteinExistence type="predicted"/>
<sequence length="371" mass="42607">MSSLPQSSLIAAAVGATIGVITVAAAMVYNKILERQQHSSMNRNIDKVNRKVAELQSELEELRAQQILLQQKNRKKRIAKRQIYTEENTLSETDNVDIDTFSYTTGTDFGDDEFFDCSDDEIDPLEADNGTTNGTSEDPELLELDKENEDPNSHEVLYIKLKNLLTENSNDVEIVWRFARACYNMYNAQKDNPEKAKAYLFEGCEACEKVIHICHAKLYKWYAIMVGLKCTFLPTREKIEAGYQYQDYVLKALELDPNDCYLHHLLGRFKYELSGLSWIERKVAATLFSEVPSATFEDAIPHFETADKLGQKHHFENSLLLSKCYIAMEKYSEAIPWLKKISKCPDSNTDEETKYQIEANKLLEKYSDYCT</sequence>
<evidence type="ECO:0000256" key="4">
    <source>
        <dbReference type="ARBA" id="ARBA00022737"/>
    </source>
</evidence>
<dbReference type="InterPro" id="IPR011990">
    <property type="entry name" value="TPR-like_helical_dom_sf"/>
</dbReference>
<keyword evidence="4" id="KW-0677">Repeat</keyword>